<evidence type="ECO:0000313" key="12">
    <source>
        <dbReference type="Proteomes" id="UP000019132"/>
    </source>
</evidence>
<evidence type="ECO:0000256" key="9">
    <source>
        <dbReference type="ARBA" id="ARBA00023180"/>
    </source>
</evidence>
<name>K3WI44_GLOUD</name>
<dbReference type="InParanoid" id="K3WI44"/>
<evidence type="ECO:0000256" key="6">
    <source>
        <dbReference type="ARBA" id="ARBA00022968"/>
    </source>
</evidence>
<dbReference type="InterPro" id="IPR022751">
    <property type="entry name" value="Alpha_mannosyltransferase"/>
</dbReference>
<evidence type="ECO:0000256" key="8">
    <source>
        <dbReference type="ARBA" id="ARBA00023136"/>
    </source>
</evidence>
<dbReference type="PANTHER" id="PTHR31392">
    <property type="entry name" value="ALPHA-1,3-MANNOSYLTRANSFERASE MNN1-RELATED"/>
    <property type="match status" value="1"/>
</dbReference>
<evidence type="ECO:0000256" key="3">
    <source>
        <dbReference type="ARBA" id="ARBA00022676"/>
    </source>
</evidence>
<dbReference type="EMBL" id="GL376631">
    <property type="status" value="NOT_ANNOTATED_CDS"/>
    <property type="molecule type" value="Genomic_DNA"/>
</dbReference>
<keyword evidence="6" id="KW-0735">Signal-anchor</keyword>
<proteinExistence type="inferred from homology"/>
<evidence type="ECO:0000256" key="1">
    <source>
        <dbReference type="ARBA" id="ARBA00004606"/>
    </source>
</evidence>
<dbReference type="HOGENOM" id="CLU_030469_2_1_1"/>
<keyword evidence="7" id="KW-1133">Transmembrane helix</keyword>
<comment type="similarity">
    <text evidence="2">Belongs to the MNN1/MNT family.</text>
</comment>
<reference evidence="11" key="3">
    <citation type="submission" date="2015-02" db="UniProtKB">
        <authorList>
            <consortium name="EnsemblProtists"/>
        </authorList>
    </citation>
    <scope>IDENTIFICATION</scope>
    <source>
        <strain evidence="11">DAOM BR144</strain>
    </source>
</reference>
<dbReference type="AlphaFoldDB" id="K3WI44"/>
<keyword evidence="3" id="KW-0328">Glycosyltransferase</keyword>
<evidence type="ECO:0000256" key="4">
    <source>
        <dbReference type="ARBA" id="ARBA00022679"/>
    </source>
</evidence>
<sequence>MNSSSTPSNATSNSESGIAAATKTNGSAPANATAAAQERDTLVGVQVQAGESRYERGVIMSLHNGIASMGASLIRELRCLGNTELIQVYHCFPEELSDETSALLTRNDAMVEIIDVCTELLQNDDVFAGDEKLAKTFQSYWLKPLALYHTKLQHVLLLDADAILMRDPAALREMSGYNRTGTVFFYDRAYSMLRFLNSMSHGSQLLKYLLRRFDYAKFNLSGPHPSQQLRDSLVYHELTAHEMDSSMVLIDKRRMGKALDIIKYLIMDVRFKLKFSWGDKEAFWLAYELAQQPYFFSPWGLSLLDSVPNGDLTEHADTLCGSMAHYVPTENSTSTPELLYVNGKALLEPFPLGLDKSLVADKKSRLFNLNPTHVTPRYRRSELLKKPQKRPKSFECMDKLGSAPLPRVFYKRLLQRRTHYFAAATKFYEGFDTCQS</sequence>
<accession>K3WI44</accession>
<feature type="compositionally biased region" description="Low complexity" evidence="10">
    <location>
        <begin position="1"/>
        <end position="16"/>
    </location>
</feature>
<evidence type="ECO:0000313" key="11">
    <source>
        <dbReference type="EnsemblProtists" id="PYU1_T004636"/>
    </source>
</evidence>
<reference evidence="12" key="2">
    <citation type="submission" date="2010-04" db="EMBL/GenBank/DDBJ databases">
        <authorList>
            <person name="Buell R."/>
            <person name="Hamilton J."/>
            <person name="Hostetler J."/>
        </authorList>
    </citation>
    <scope>NUCLEOTIDE SEQUENCE [LARGE SCALE GENOMIC DNA]</scope>
    <source>
        <strain evidence="12">DAOM:BR144</strain>
    </source>
</reference>
<keyword evidence="5" id="KW-0812">Transmembrane</keyword>
<dbReference type="GO" id="GO:0006493">
    <property type="term" value="P:protein O-linked glycosylation"/>
    <property type="evidence" value="ECO:0007669"/>
    <property type="project" value="TreeGrafter"/>
</dbReference>
<dbReference type="Proteomes" id="UP000019132">
    <property type="component" value="Unassembled WGS sequence"/>
</dbReference>
<dbReference type="Pfam" id="PF11051">
    <property type="entry name" value="Mannosyl_trans3"/>
    <property type="match status" value="1"/>
</dbReference>
<evidence type="ECO:0008006" key="13">
    <source>
        <dbReference type="Google" id="ProtNLM"/>
    </source>
</evidence>
<keyword evidence="8" id="KW-0472">Membrane</keyword>
<organism evidence="11 12">
    <name type="scientific">Globisporangium ultimum (strain ATCC 200006 / CBS 805.95 / DAOM BR144)</name>
    <name type="common">Pythium ultimum</name>
    <dbReference type="NCBI Taxonomy" id="431595"/>
    <lineage>
        <taxon>Eukaryota</taxon>
        <taxon>Sar</taxon>
        <taxon>Stramenopiles</taxon>
        <taxon>Oomycota</taxon>
        <taxon>Peronosporomycetes</taxon>
        <taxon>Pythiales</taxon>
        <taxon>Pythiaceae</taxon>
        <taxon>Globisporangium</taxon>
    </lineage>
</organism>
<dbReference type="VEuPathDB" id="FungiDB:PYU1_G004625"/>
<dbReference type="PANTHER" id="PTHR31392:SF1">
    <property type="entry name" value="ALPHA-1,3-MANNOSYLTRANSFERASE MNN1-RELATED"/>
    <property type="match status" value="1"/>
</dbReference>
<dbReference type="EnsemblProtists" id="PYU1_T004636">
    <property type="protein sequence ID" value="PYU1_T004636"/>
    <property type="gene ID" value="PYU1_G004625"/>
</dbReference>
<reference evidence="12" key="1">
    <citation type="journal article" date="2010" name="Genome Biol.">
        <title>Genome sequence of the necrotrophic plant pathogen Pythium ultimum reveals original pathogenicity mechanisms and effector repertoire.</title>
        <authorList>
            <person name="Levesque C.A."/>
            <person name="Brouwer H."/>
            <person name="Cano L."/>
            <person name="Hamilton J.P."/>
            <person name="Holt C."/>
            <person name="Huitema E."/>
            <person name="Raffaele S."/>
            <person name="Robideau G.P."/>
            <person name="Thines M."/>
            <person name="Win J."/>
            <person name="Zerillo M.M."/>
            <person name="Beakes G.W."/>
            <person name="Boore J.L."/>
            <person name="Busam D."/>
            <person name="Dumas B."/>
            <person name="Ferriera S."/>
            <person name="Fuerstenberg S.I."/>
            <person name="Gachon C.M."/>
            <person name="Gaulin E."/>
            <person name="Govers F."/>
            <person name="Grenville-Briggs L."/>
            <person name="Horner N."/>
            <person name="Hostetler J."/>
            <person name="Jiang R.H."/>
            <person name="Johnson J."/>
            <person name="Krajaejun T."/>
            <person name="Lin H."/>
            <person name="Meijer H.J."/>
            <person name="Moore B."/>
            <person name="Morris P."/>
            <person name="Phuntmart V."/>
            <person name="Puiu D."/>
            <person name="Shetty J."/>
            <person name="Stajich J.E."/>
            <person name="Tripathy S."/>
            <person name="Wawra S."/>
            <person name="van West P."/>
            <person name="Whitty B.R."/>
            <person name="Coutinho P.M."/>
            <person name="Henrissat B."/>
            <person name="Martin F."/>
            <person name="Thomas P.D."/>
            <person name="Tyler B.M."/>
            <person name="De Vries R.P."/>
            <person name="Kamoun S."/>
            <person name="Yandell M."/>
            <person name="Tisserat N."/>
            <person name="Buell C.R."/>
        </authorList>
    </citation>
    <scope>NUCLEOTIDE SEQUENCE</scope>
    <source>
        <strain evidence="12">DAOM:BR144</strain>
    </source>
</reference>
<dbReference type="GO" id="GO:0016020">
    <property type="term" value="C:membrane"/>
    <property type="evidence" value="ECO:0007669"/>
    <property type="project" value="UniProtKB-SubCell"/>
</dbReference>
<evidence type="ECO:0000256" key="5">
    <source>
        <dbReference type="ARBA" id="ARBA00022692"/>
    </source>
</evidence>
<evidence type="ECO:0000256" key="10">
    <source>
        <dbReference type="SAM" id="MobiDB-lite"/>
    </source>
</evidence>
<protein>
    <recommendedName>
        <fullName evidence="13">Nucleotide-diphospho-sugar transferase domain-containing protein</fullName>
    </recommendedName>
</protein>
<feature type="region of interest" description="Disordered" evidence="10">
    <location>
        <begin position="1"/>
        <end position="37"/>
    </location>
</feature>
<evidence type="ECO:0000256" key="7">
    <source>
        <dbReference type="ARBA" id="ARBA00022989"/>
    </source>
</evidence>
<dbReference type="STRING" id="431595.K3WI44"/>
<keyword evidence="9" id="KW-0325">Glycoprotein</keyword>
<dbReference type="SUPFAM" id="SSF53448">
    <property type="entry name" value="Nucleotide-diphospho-sugar transferases"/>
    <property type="match status" value="1"/>
</dbReference>
<keyword evidence="4" id="KW-0808">Transferase</keyword>
<dbReference type="GO" id="GO:0000033">
    <property type="term" value="F:alpha-1,3-mannosyltransferase activity"/>
    <property type="evidence" value="ECO:0007669"/>
    <property type="project" value="TreeGrafter"/>
</dbReference>
<evidence type="ECO:0000256" key="2">
    <source>
        <dbReference type="ARBA" id="ARBA00009105"/>
    </source>
</evidence>
<comment type="subcellular location">
    <subcellularLocation>
        <location evidence="1">Membrane</location>
        <topology evidence="1">Single-pass type II membrane protein</topology>
    </subcellularLocation>
</comment>
<dbReference type="GO" id="GO:0005794">
    <property type="term" value="C:Golgi apparatus"/>
    <property type="evidence" value="ECO:0007669"/>
    <property type="project" value="TreeGrafter"/>
</dbReference>
<dbReference type="eggNOG" id="ENOG502R455">
    <property type="taxonomic scope" value="Eukaryota"/>
</dbReference>
<dbReference type="InterPro" id="IPR029044">
    <property type="entry name" value="Nucleotide-diphossugar_trans"/>
</dbReference>
<dbReference type="OMA" id="HEMSDES"/>
<keyword evidence="12" id="KW-1185">Reference proteome</keyword>